<dbReference type="Proteomes" id="UP001291623">
    <property type="component" value="Unassembled WGS sequence"/>
</dbReference>
<dbReference type="AlphaFoldDB" id="A0AAE1RFJ8"/>
<gene>
    <name evidence="2" type="ORF">RND71_030618</name>
</gene>
<accession>A0AAE1RFJ8</accession>
<comment type="caution">
    <text evidence="2">The sequence shown here is derived from an EMBL/GenBank/DDBJ whole genome shotgun (WGS) entry which is preliminary data.</text>
</comment>
<evidence type="ECO:0000313" key="3">
    <source>
        <dbReference type="Proteomes" id="UP001291623"/>
    </source>
</evidence>
<dbReference type="InterPro" id="IPR021102">
    <property type="entry name" value="PNGase_A"/>
</dbReference>
<dbReference type="EMBL" id="JAVYJV010000016">
    <property type="protein sequence ID" value="KAK4351305.1"/>
    <property type="molecule type" value="Genomic_DNA"/>
</dbReference>
<dbReference type="PANTHER" id="PTHR31104">
    <property type="entry name" value="PEPTIDE-N4-(N-ACETYL-BETA-GLUCOSAMINYL)ASPARAGINE AMIDASE A PROTEIN"/>
    <property type="match status" value="1"/>
</dbReference>
<protein>
    <recommendedName>
        <fullName evidence="1">Peptide N-acetyl-beta-D-glucosaminyl asparaginase amidase A N-terminal domain-containing protein</fullName>
    </recommendedName>
</protein>
<keyword evidence="3" id="KW-1185">Reference proteome</keyword>
<dbReference type="InterPro" id="IPR056948">
    <property type="entry name" value="PNGaseA_N"/>
</dbReference>
<name>A0AAE1RFJ8_9SOLA</name>
<evidence type="ECO:0000259" key="1">
    <source>
        <dbReference type="Pfam" id="PF12222"/>
    </source>
</evidence>
<evidence type="ECO:0000313" key="2">
    <source>
        <dbReference type="EMBL" id="KAK4351305.1"/>
    </source>
</evidence>
<reference evidence="2" key="1">
    <citation type="submission" date="2023-12" db="EMBL/GenBank/DDBJ databases">
        <title>Genome assembly of Anisodus tanguticus.</title>
        <authorList>
            <person name="Wang Y.-J."/>
        </authorList>
    </citation>
    <scope>NUCLEOTIDE SEQUENCE</scope>
    <source>
        <strain evidence="2">KB-2021</strain>
        <tissue evidence="2">Leaf</tissue>
    </source>
</reference>
<dbReference type="Pfam" id="PF12222">
    <property type="entry name" value="PNGaseA"/>
    <property type="match status" value="1"/>
</dbReference>
<feature type="domain" description="Peptide N-acetyl-beta-D-glucosaminyl asparaginase amidase A N-terminal" evidence="1">
    <location>
        <begin position="66"/>
        <end position="394"/>
    </location>
</feature>
<proteinExistence type="predicted"/>
<sequence>MSLFPHPLMAILILFFFTFIAPFSFSFSLAEPHFHFTKHGLNHNTSSQPQQYLEITRPLPFTNLPPSCTFHILTHDFGNTMGLPPVSANYSPPTNCSWTHVALQFNASSFGVQYDRVAAVWLDGAELLRTSTAEPNENGVYWTVTKDVTRYSSILLNHNISLSIMLENLVNDVYTGVYNVNVSFLYYDVKKTDIPLSSYTDSNRKLKLENDNPIKNGVNNLRSEYEKPADLIIPISRNGSEGSWFRILNESELHGQRITIPKNTYKAVIEIYVSSHGYDEFWYSNPPDSYIQMNNLTTKRGHGAYREVMVNIDGNLVGSVVPFPVIFTGGINPLYWEPLVSIGAFDLPSYDIDLTPFLGLLIDGQAHFLGLGVNDSIPFWLVDANLHLWVDNNCTLPCQVQAKSLDVRTPKFKIQRSSSFLGLDGSFEVEMKRKNEISYWVNSTEGNLTTIIKQELKFKNKINFCLNGTEKKIEQKVEEEIEVRVMSDSGSTISKTKVKRKFPLTITTKTFPAKENGTRLIQSDLDHEWKEKKKADGGSSSTMTNRQQCNGWMVVQDQNVLYGGAITQQTYSYSDEADCYSRVISAANGKLLNDTANSLYAAAPFKFGSFSAL</sequence>
<organism evidence="2 3">
    <name type="scientific">Anisodus tanguticus</name>
    <dbReference type="NCBI Taxonomy" id="243964"/>
    <lineage>
        <taxon>Eukaryota</taxon>
        <taxon>Viridiplantae</taxon>
        <taxon>Streptophyta</taxon>
        <taxon>Embryophyta</taxon>
        <taxon>Tracheophyta</taxon>
        <taxon>Spermatophyta</taxon>
        <taxon>Magnoliopsida</taxon>
        <taxon>eudicotyledons</taxon>
        <taxon>Gunneridae</taxon>
        <taxon>Pentapetalae</taxon>
        <taxon>asterids</taxon>
        <taxon>lamiids</taxon>
        <taxon>Solanales</taxon>
        <taxon>Solanaceae</taxon>
        <taxon>Solanoideae</taxon>
        <taxon>Hyoscyameae</taxon>
        <taxon>Anisodus</taxon>
    </lineage>
</organism>